<dbReference type="Gene3D" id="3.40.50.1240">
    <property type="entry name" value="Phosphoglycerate mutase-like"/>
    <property type="match status" value="1"/>
</dbReference>
<accession>A0A1G5GYW5</accession>
<dbReference type="PANTHER" id="PTHR48100:SF1">
    <property type="entry name" value="HISTIDINE PHOSPHATASE FAMILY PROTEIN-RELATED"/>
    <property type="match status" value="1"/>
</dbReference>
<feature type="active site" description="Tele-phosphohistidine intermediate" evidence="3">
    <location>
        <position position="9"/>
    </location>
</feature>
<reference evidence="5 6" key="1">
    <citation type="submission" date="2016-10" db="EMBL/GenBank/DDBJ databases">
        <authorList>
            <person name="de Groot N.N."/>
        </authorList>
    </citation>
    <scope>NUCLEOTIDE SEQUENCE [LARGE SCALE GENOMIC DNA]</scope>
    <source>
        <strain evidence="5 6">DSM 18978</strain>
    </source>
</reference>
<dbReference type="SMART" id="SM00855">
    <property type="entry name" value="PGAM"/>
    <property type="match status" value="1"/>
</dbReference>
<evidence type="ECO:0000313" key="6">
    <source>
        <dbReference type="Proteomes" id="UP000198636"/>
    </source>
</evidence>
<name>A0A1G5GYW5_9FIRM</name>
<dbReference type="PANTHER" id="PTHR48100">
    <property type="entry name" value="BROAD-SPECIFICITY PHOSPHATASE YOR283W-RELATED"/>
    <property type="match status" value="1"/>
</dbReference>
<dbReference type="InterPro" id="IPR013078">
    <property type="entry name" value="His_Pase_superF_clade-1"/>
</dbReference>
<dbReference type="STRING" id="1120976.SAMN03080606_01841"/>
<dbReference type="EMBL" id="FMUS01000010">
    <property type="protein sequence ID" value="SCY56726.1"/>
    <property type="molecule type" value="Genomic_DNA"/>
</dbReference>
<keyword evidence="6" id="KW-1185">Reference proteome</keyword>
<dbReference type="Proteomes" id="UP000198636">
    <property type="component" value="Unassembled WGS sequence"/>
</dbReference>
<feature type="binding site" evidence="4">
    <location>
        <position position="58"/>
    </location>
    <ligand>
        <name>substrate</name>
    </ligand>
</feature>
<dbReference type="GO" id="GO:0016791">
    <property type="term" value="F:phosphatase activity"/>
    <property type="evidence" value="ECO:0007669"/>
    <property type="project" value="TreeGrafter"/>
</dbReference>
<dbReference type="AlphaFoldDB" id="A0A1G5GYW5"/>
<dbReference type="OrthoDB" id="9781415at2"/>
<dbReference type="Pfam" id="PF00300">
    <property type="entry name" value="His_Phos_1"/>
    <property type="match status" value="1"/>
</dbReference>
<evidence type="ECO:0000313" key="5">
    <source>
        <dbReference type="EMBL" id="SCY56726.1"/>
    </source>
</evidence>
<protein>
    <submittedName>
        <fullName evidence="5">Phosphoglycerate mutase</fullName>
    </submittedName>
</protein>
<organism evidence="5 6">
    <name type="scientific">Alkaliphilus peptidifermentans DSM 18978</name>
    <dbReference type="NCBI Taxonomy" id="1120976"/>
    <lineage>
        <taxon>Bacteria</taxon>
        <taxon>Bacillati</taxon>
        <taxon>Bacillota</taxon>
        <taxon>Clostridia</taxon>
        <taxon>Peptostreptococcales</taxon>
        <taxon>Natronincolaceae</taxon>
        <taxon>Alkaliphilus</taxon>
    </lineage>
</organism>
<keyword evidence="2" id="KW-0413">Isomerase</keyword>
<evidence type="ECO:0000256" key="2">
    <source>
        <dbReference type="ARBA" id="ARBA00023235"/>
    </source>
</evidence>
<proteinExistence type="predicted"/>
<dbReference type="CDD" id="cd07067">
    <property type="entry name" value="HP_PGM_like"/>
    <property type="match status" value="1"/>
</dbReference>
<feature type="binding site" evidence="4">
    <location>
        <begin position="8"/>
        <end position="15"/>
    </location>
    <ligand>
        <name>substrate</name>
    </ligand>
</feature>
<keyword evidence="1" id="KW-0324">Glycolysis</keyword>
<gene>
    <name evidence="5" type="ORF">SAMN03080606_01841</name>
</gene>
<evidence type="ECO:0000256" key="3">
    <source>
        <dbReference type="PIRSR" id="PIRSR613078-1"/>
    </source>
</evidence>
<dbReference type="InterPro" id="IPR029033">
    <property type="entry name" value="His_PPase_superfam"/>
</dbReference>
<dbReference type="PROSITE" id="PS00175">
    <property type="entry name" value="PG_MUTASE"/>
    <property type="match status" value="1"/>
</dbReference>
<dbReference type="InterPro" id="IPR001345">
    <property type="entry name" value="PG/BPGM_mutase_AS"/>
</dbReference>
<evidence type="ECO:0000256" key="1">
    <source>
        <dbReference type="ARBA" id="ARBA00023152"/>
    </source>
</evidence>
<dbReference type="GO" id="GO:0005737">
    <property type="term" value="C:cytoplasm"/>
    <property type="evidence" value="ECO:0007669"/>
    <property type="project" value="TreeGrafter"/>
</dbReference>
<sequence length="207" mass="23761">MTKLFLTRHGQTEWNLEGRLQGHKDSNLTDVGEQQAKLLGERLKDIEIDVIISSSSGRAYRTAELICGDREIDILPNDNLKEINIGDWEGQLVVEVEEHSPDEHHNFWNLPHLYQPSGGETFQQLHTRVSNEIEKIITEHYGKNILVVTHGVVLKALISYFENKEIKDLWSGAFMHSTCLNIVEIDNKERRFLLQGDISHYSSDESI</sequence>
<dbReference type="RefSeq" id="WP_091542613.1">
    <property type="nucleotide sequence ID" value="NZ_FMUS01000010.1"/>
</dbReference>
<dbReference type="InterPro" id="IPR050275">
    <property type="entry name" value="PGM_Phosphatase"/>
</dbReference>
<feature type="active site" description="Proton donor/acceptor" evidence="3">
    <location>
        <position position="82"/>
    </location>
</feature>
<evidence type="ECO:0000256" key="4">
    <source>
        <dbReference type="PIRSR" id="PIRSR613078-2"/>
    </source>
</evidence>
<dbReference type="SUPFAM" id="SSF53254">
    <property type="entry name" value="Phosphoglycerate mutase-like"/>
    <property type="match status" value="1"/>
</dbReference>